<dbReference type="SUPFAM" id="SSF57850">
    <property type="entry name" value="RING/U-box"/>
    <property type="match status" value="1"/>
</dbReference>
<dbReference type="InterPro" id="IPR013178">
    <property type="entry name" value="Histone_AcTrfase_Rtt109/CBP"/>
</dbReference>
<dbReference type="EMBL" id="KB113691">
    <property type="protein sequence ID" value="ELK23477.1"/>
    <property type="molecule type" value="Genomic_DNA"/>
</dbReference>
<keyword evidence="9" id="KW-0539">Nucleus</keyword>
<dbReference type="PROSITE" id="PS50134">
    <property type="entry name" value="ZF_TAZ"/>
    <property type="match status" value="1"/>
</dbReference>
<evidence type="ECO:0000313" key="14">
    <source>
        <dbReference type="Proteomes" id="UP000010556"/>
    </source>
</evidence>
<dbReference type="InterPro" id="IPR000197">
    <property type="entry name" value="Znf_TAZ"/>
</dbReference>
<sequence length="204" mass="21907">MPVELHSQGQGPCVHTCSECRQWMEAHWHCPGCGDYNLCISYYNTKGHAHKMVKVGLGLDEEAKAGDEGGSQGELLPRSPGESLCQSIQRCIQSLVHACQCLNANCSQTACQKMKQVMQHSKGCQRKNNGGCPVCKQLIALCCCHAKQCQENPCPVPFCLHIKQKLRRSSSAPPGAVPAPLAATLAPAPAPEPAADREPPAARV</sequence>
<dbReference type="Pfam" id="PF00569">
    <property type="entry name" value="ZZ"/>
    <property type="match status" value="1"/>
</dbReference>
<dbReference type="AlphaFoldDB" id="L5LBD2"/>
<dbReference type="GO" id="GO:0008270">
    <property type="term" value="F:zinc ion binding"/>
    <property type="evidence" value="ECO:0007669"/>
    <property type="project" value="UniProtKB-KW"/>
</dbReference>
<organism evidence="13 14">
    <name type="scientific">Myotis davidii</name>
    <name type="common">David's myotis</name>
    <dbReference type="NCBI Taxonomy" id="225400"/>
    <lineage>
        <taxon>Eukaryota</taxon>
        <taxon>Metazoa</taxon>
        <taxon>Chordata</taxon>
        <taxon>Craniata</taxon>
        <taxon>Vertebrata</taxon>
        <taxon>Euteleostomi</taxon>
        <taxon>Mammalia</taxon>
        <taxon>Eutheria</taxon>
        <taxon>Laurasiatheria</taxon>
        <taxon>Chiroptera</taxon>
        <taxon>Yangochiroptera</taxon>
        <taxon>Vespertilionidae</taxon>
        <taxon>Myotis</taxon>
    </lineage>
</organism>
<dbReference type="PANTHER" id="PTHR13808:SF34">
    <property type="entry name" value="CREB-BINDING PROTEIN"/>
    <property type="match status" value="1"/>
</dbReference>
<evidence type="ECO:0000256" key="8">
    <source>
        <dbReference type="ARBA" id="ARBA00023163"/>
    </source>
</evidence>
<dbReference type="InterPro" id="IPR035898">
    <property type="entry name" value="TAZ_dom_sf"/>
</dbReference>
<dbReference type="InterPro" id="IPR043145">
    <property type="entry name" value="Znf_ZZ_sf"/>
</dbReference>
<dbReference type="Gene3D" id="3.30.60.90">
    <property type="match status" value="1"/>
</dbReference>
<keyword evidence="5 10" id="KW-0863">Zinc-finger</keyword>
<dbReference type="Gene3D" id="1.20.1020.10">
    <property type="entry name" value="TAZ domain"/>
    <property type="match status" value="1"/>
</dbReference>
<evidence type="ECO:0000256" key="2">
    <source>
        <dbReference type="ARBA" id="ARBA00013184"/>
    </source>
</evidence>
<feature type="domain" description="TAZ-type" evidence="12">
    <location>
        <begin position="81"/>
        <end position="162"/>
    </location>
</feature>
<accession>L5LBD2</accession>
<comment type="subcellular location">
    <subcellularLocation>
        <location evidence="1">Nucleus</location>
    </subcellularLocation>
</comment>
<dbReference type="EC" id="2.3.1.48" evidence="2"/>
<dbReference type="GO" id="GO:0004402">
    <property type="term" value="F:histone acetyltransferase activity"/>
    <property type="evidence" value="ECO:0007669"/>
    <property type="project" value="InterPro"/>
</dbReference>
<evidence type="ECO:0000256" key="10">
    <source>
        <dbReference type="PROSITE-ProRule" id="PRU00203"/>
    </source>
</evidence>
<gene>
    <name evidence="13" type="ORF">MDA_GLEAN10009273</name>
</gene>
<evidence type="ECO:0000256" key="6">
    <source>
        <dbReference type="ARBA" id="ARBA00022833"/>
    </source>
</evidence>
<dbReference type="GO" id="GO:0031490">
    <property type="term" value="F:chromatin DNA binding"/>
    <property type="evidence" value="ECO:0007669"/>
    <property type="project" value="TreeGrafter"/>
</dbReference>
<evidence type="ECO:0000256" key="1">
    <source>
        <dbReference type="ARBA" id="ARBA00004123"/>
    </source>
</evidence>
<protein>
    <recommendedName>
        <fullName evidence="2">histone acetyltransferase</fullName>
        <ecNumber evidence="2">2.3.1.48</ecNumber>
    </recommendedName>
</protein>
<evidence type="ECO:0000313" key="13">
    <source>
        <dbReference type="EMBL" id="ELK23477.1"/>
    </source>
</evidence>
<keyword evidence="7" id="KW-0805">Transcription regulation</keyword>
<evidence type="ECO:0000256" key="9">
    <source>
        <dbReference type="ARBA" id="ARBA00023242"/>
    </source>
</evidence>
<dbReference type="GO" id="GO:0005667">
    <property type="term" value="C:transcription regulator complex"/>
    <property type="evidence" value="ECO:0007669"/>
    <property type="project" value="TreeGrafter"/>
</dbReference>
<evidence type="ECO:0000256" key="4">
    <source>
        <dbReference type="ARBA" id="ARBA00022723"/>
    </source>
</evidence>
<keyword evidence="8" id="KW-0804">Transcription</keyword>
<dbReference type="InterPro" id="IPR000433">
    <property type="entry name" value="Znf_ZZ"/>
</dbReference>
<dbReference type="GO" id="GO:0003713">
    <property type="term" value="F:transcription coactivator activity"/>
    <property type="evidence" value="ECO:0007669"/>
    <property type="project" value="TreeGrafter"/>
</dbReference>
<feature type="region of interest" description="Disordered" evidence="11">
    <location>
        <begin position="169"/>
        <end position="204"/>
    </location>
</feature>
<dbReference type="PROSITE" id="PS00202">
    <property type="entry name" value="RUBREDOXIN"/>
    <property type="match status" value="1"/>
</dbReference>
<feature type="zinc finger region" description="TAZ-type" evidence="10">
    <location>
        <begin position="81"/>
        <end position="162"/>
    </location>
</feature>
<dbReference type="SUPFAM" id="SSF57933">
    <property type="entry name" value="TAZ domain"/>
    <property type="match status" value="1"/>
</dbReference>
<name>L5LBD2_MYODS</name>
<proteinExistence type="predicted"/>
<evidence type="ECO:0000256" key="7">
    <source>
        <dbReference type="ARBA" id="ARBA00023015"/>
    </source>
</evidence>
<feature type="compositionally biased region" description="Low complexity" evidence="11">
    <location>
        <begin position="172"/>
        <end position="187"/>
    </location>
</feature>
<evidence type="ECO:0000256" key="11">
    <source>
        <dbReference type="SAM" id="MobiDB-lite"/>
    </source>
</evidence>
<feature type="compositionally biased region" description="Basic and acidic residues" evidence="11">
    <location>
        <begin position="194"/>
        <end position="204"/>
    </location>
</feature>
<dbReference type="PANTHER" id="PTHR13808">
    <property type="entry name" value="CBP/P300-RELATED"/>
    <property type="match status" value="1"/>
</dbReference>
<dbReference type="GO" id="GO:0005634">
    <property type="term" value="C:nucleus"/>
    <property type="evidence" value="ECO:0007669"/>
    <property type="project" value="UniProtKB-SubCell"/>
</dbReference>
<keyword evidence="6 10" id="KW-0862">Zinc</keyword>
<evidence type="ECO:0000256" key="3">
    <source>
        <dbReference type="ARBA" id="ARBA00022679"/>
    </source>
</evidence>
<keyword evidence="4 10" id="KW-0479">Metal-binding</keyword>
<reference evidence="14" key="1">
    <citation type="journal article" date="2013" name="Science">
        <title>Comparative analysis of bat genomes provides insight into the evolution of flight and immunity.</title>
        <authorList>
            <person name="Zhang G."/>
            <person name="Cowled C."/>
            <person name="Shi Z."/>
            <person name="Huang Z."/>
            <person name="Bishop-Lilly K.A."/>
            <person name="Fang X."/>
            <person name="Wynne J.W."/>
            <person name="Xiong Z."/>
            <person name="Baker M.L."/>
            <person name="Zhao W."/>
            <person name="Tachedjian M."/>
            <person name="Zhu Y."/>
            <person name="Zhou P."/>
            <person name="Jiang X."/>
            <person name="Ng J."/>
            <person name="Yang L."/>
            <person name="Wu L."/>
            <person name="Xiao J."/>
            <person name="Feng Y."/>
            <person name="Chen Y."/>
            <person name="Sun X."/>
            <person name="Zhang Y."/>
            <person name="Marsh G.A."/>
            <person name="Crameri G."/>
            <person name="Broder C.C."/>
            <person name="Frey K.G."/>
            <person name="Wang L.F."/>
            <person name="Wang J."/>
        </authorList>
    </citation>
    <scope>NUCLEOTIDE SEQUENCE [LARGE SCALE GENOMIC DNA]</scope>
</reference>
<dbReference type="GO" id="GO:0000123">
    <property type="term" value="C:histone acetyltransferase complex"/>
    <property type="evidence" value="ECO:0007669"/>
    <property type="project" value="TreeGrafter"/>
</dbReference>
<evidence type="ECO:0000256" key="5">
    <source>
        <dbReference type="ARBA" id="ARBA00022771"/>
    </source>
</evidence>
<keyword evidence="3" id="KW-0808">Transferase</keyword>
<evidence type="ECO:0000259" key="12">
    <source>
        <dbReference type="PROSITE" id="PS50134"/>
    </source>
</evidence>
<dbReference type="GO" id="GO:0045944">
    <property type="term" value="P:positive regulation of transcription by RNA polymerase II"/>
    <property type="evidence" value="ECO:0007669"/>
    <property type="project" value="TreeGrafter"/>
</dbReference>
<dbReference type="Pfam" id="PF02135">
    <property type="entry name" value="zf-TAZ"/>
    <property type="match status" value="1"/>
</dbReference>
<keyword evidence="14" id="KW-1185">Reference proteome</keyword>
<dbReference type="Proteomes" id="UP000010556">
    <property type="component" value="Unassembled WGS sequence"/>
</dbReference>
<dbReference type="InterPro" id="IPR018527">
    <property type="entry name" value="Rubredoxin_Fe_BS"/>
</dbReference>
<dbReference type="SMART" id="SM00551">
    <property type="entry name" value="ZnF_TAZ"/>
    <property type="match status" value="1"/>
</dbReference>